<keyword evidence="3" id="KW-0812">Transmembrane</keyword>
<accession>A0ABY5PIJ0</accession>
<dbReference type="SUPFAM" id="SSF48317">
    <property type="entry name" value="Acid phosphatase/Vanadium-dependent haloperoxidase"/>
    <property type="match status" value="1"/>
</dbReference>
<sequence length="187" mass="19361">MAATSEPTPGARAALRARLRSGPLGRRIAQADLRLYHAIRRDLHLPGLVEPVRRFSHTGEHAALWLGIGAVGIAVDRERRGRWARATAAVGSAYLLNTAIKAAIGRRRPAIEGLPALMATPTGLSFPSAHASSSFAAACAFSPLLPAGPLYAGATAMAVSRVYLGVHYPSDIAAGAVLGTVVGTAGR</sequence>
<dbReference type="PANTHER" id="PTHR14969:SF62">
    <property type="entry name" value="DECAPRENYLPHOSPHORYL-5-PHOSPHORIBOSE PHOSPHATASE RV3807C-RELATED"/>
    <property type="match status" value="1"/>
</dbReference>
<feature type="domain" description="Phosphatidic acid phosphatase type 2/haloperoxidase" evidence="7">
    <location>
        <begin position="83"/>
        <end position="187"/>
    </location>
</feature>
<evidence type="ECO:0000256" key="5">
    <source>
        <dbReference type="ARBA" id="ARBA00022989"/>
    </source>
</evidence>
<dbReference type="Gene3D" id="1.20.144.10">
    <property type="entry name" value="Phosphatidic acid phosphatase type 2/haloperoxidase"/>
    <property type="match status" value="1"/>
</dbReference>
<dbReference type="RefSeq" id="WP_353864958.1">
    <property type="nucleotide sequence ID" value="NZ_CP088295.1"/>
</dbReference>
<name>A0ABY5PIJ0_9ACTN</name>
<evidence type="ECO:0000256" key="6">
    <source>
        <dbReference type="ARBA" id="ARBA00023136"/>
    </source>
</evidence>
<dbReference type="PANTHER" id="PTHR14969">
    <property type="entry name" value="SPHINGOSINE-1-PHOSPHATE PHOSPHOHYDROLASE"/>
    <property type="match status" value="1"/>
</dbReference>
<proteinExistence type="predicted"/>
<evidence type="ECO:0000256" key="3">
    <source>
        <dbReference type="ARBA" id="ARBA00022692"/>
    </source>
</evidence>
<dbReference type="InterPro" id="IPR036938">
    <property type="entry name" value="PAP2/HPO_sf"/>
</dbReference>
<organism evidence="8 9">
    <name type="scientific">Svornostia abyssi</name>
    <dbReference type="NCBI Taxonomy" id="2898438"/>
    <lineage>
        <taxon>Bacteria</taxon>
        <taxon>Bacillati</taxon>
        <taxon>Actinomycetota</taxon>
        <taxon>Thermoleophilia</taxon>
        <taxon>Solirubrobacterales</taxon>
        <taxon>Baekduiaceae</taxon>
        <taxon>Svornostia</taxon>
    </lineage>
</organism>
<evidence type="ECO:0000256" key="1">
    <source>
        <dbReference type="ARBA" id="ARBA00004651"/>
    </source>
</evidence>
<keyword evidence="6" id="KW-0472">Membrane</keyword>
<dbReference type="InterPro" id="IPR000326">
    <property type="entry name" value="PAP2/HPO"/>
</dbReference>
<keyword evidence="5" id="KW-1133">Transmembrane helix</keyword>
<dbReference type="SMART" id="SM00014">
    <property type="entry name" value="acidPPc"/>
    <property type="match status" value="1"/>
</dbReference>
<comment type="subcellular location">
    <subcellularLocation>
        <location evidence="1">Cell membrane</location>
        <topology evidence="1">Multi-pass membrane protein</topology>
    </subcellularLocation>
</comment>
<dbReference type="EMBL" id="CP088295">
    <property type="protein sequence ID" value="UUY04476.1"/>
    <property type="molecule type" value="Genomic_DNA"/>
</dbReference>
<dbReference type="Proteomes" id="UP001058860">
    <property type="component" value="Chromosome"/>
</dbReference>
<keyword evidence="4" id="KW-0378">Hydrolase</keyword>
<gene>
    <name evidence="8" type="ORF">LRS13_02775</name>
</gene>
<keyword evidence="9" id="KW-1185">Reference proteome</keyword>
<evidence type="ECO:0000313" key="9">
    <source>
        <dbReference type="Proteomes" id="UP001058860"/>
    </source>
</evidence>
<keyword evidence="2" id="KW-1003">Cell membrane</keyword>
<evidence type="ECO:0000259" key="7">
    <source>
        <dbReference type="SMART" id="SM00014"/>
    </source>
</evidence>
<protein>
    <submittedName>
        <fullName evidence="8">Phosphatase PAP2 family protein</fullName>
    </submittedName>
</protein>
<reference evidence="9" key="1">
    <citation type="submission" date="2021-11" db="EMBL/GenBank/DDBJ databases">
        <title>Cultivation dependent microbiological survey of springs from the worlds oldest radium mine currently devoted to the extraction of radon-saturated water.</title>
        <authorList>
            <person name="Kapinusova G."/>
            <person name="Smrhova T."/>
            <person name="Strejcek M."/>
            <person name="Suman J."/>
            <person name="Jani K."/>
            <person name="Pajer P."/>
            <person name="Uhlik O."/>
        </authorList>
    </citation>
    <scope>NUCLEOTIDE SEQUENCE [LARGE SCALE GENOMIC DNA]</scope>
    <source>
        <strain evidence="9">J379</strain>
    </source>
</reference>
<evidence type="ECO:0000256" key="2">
    <source>
        <dbReference type="ARBA" id="ARBA00022475"/>
    </source>
</evidence>
<evidence type="ECO:0000313" key="8">
    <source>
        <dbReference type="EMBL" id="UUY04476.1"/>
    </source>
</evidence>
<dbReference type="Pfam" id="PF01569">
    <property type="entry name" value="PAP2"/>
    <property type="match status" value="1"/>
</dbReference>
<evidence type="ECO:0000256" key="4">
    <source>
        <dbReference type="ARBA" id="ARBA00022801"/>
    </source>
</evidence>